<dbReference type="AlphaFoldDB" id="A0A7G7XQD3"/>
<name>A0A7G7XQD3_9TREE</name>
<reference evidence="4" key="1">
    <citation type="submission" date="2020-07" db="EMBL/GenBank/DDBJ databases">
        <title>Characterization of the complete mitochondrial genome of Dioszegia sp.</title>
        <authorList>
            <person name="Tan M."/>
        </authorList>
    </citation>
    <scope>NUCLEOTIDE SEQUENCE</scope>
</reference>
<dbReference type="GO" id="GO:0004519">
    <property type="term" value="F:endonuclease activity"/>
    <property type="evidence" value="ECO:0007669"/>
    <property type="project" value="UniProtKB-KW"/>
</dbReference>
<protein>
    <submittedName>
        <fullName evidence="4">LAGLIDADG endonuclease</fullName>
    </submittedName>
</protein>
<keyword evidence="4" id="KW-0378">Hydrolase</keyword>
<accession>A0A7G7XQD3</accession>
<dbReference type="Gene3D" id="3.10.28.10">
    <property type="entry name" value="Homing endonucleases"/>
    <property type="match status" value="2"/>
</dbReference>
<keyword evidence="4" id="KW-0540">Nuclease</keyword>
<keyword evidence="2" id="KW-1133">Transmembrane helix</keyword>
<dbReference type="PANTHER" id="PTHR36181">
    <property type="entry name" value="INTRON-ENCODED ENDONUCLEASE AI3-RELATED"/>
    <property type="match status" value="1"/>
</dbReference>
<geneLocation type="mitochondrion" evidence="4"/>
<dbReference type="InterPro" id="IPR004860">
    <property type="entry name" value="LAGLIDADG_dom"/>
</dbReference>
<keyword evidence="4" id="KW-0255">Endonuclease</keyword>
<feature type="transmembrane region" description="Helical" evidence="2">
    <location>
        <begin position="198"/>
        <end position="215"/>
    </location>
</feature>
<proteinExistence type="predicted"/>
<dbReference type="PANTHER" id="PTHR36181:SF2">
    <property type="entry name" value="INTRON-ENCODED ENDONUCLEASE AI3-RELATED"/>
    <property type="match status" value="1"/>
</dbReference>
<evidence type="ECO:0000259" key="3">
    <source>
        <dbReference type="Pfam" id="PF00961"/>
    </source>
</evidence>
<keyword evidence="2" id="KW-0812">Transmembrane</keyword>
<keyword evidence="4" id="KW-0496">Mitochondrion</keyword>
<dbReference type="EMBL" id="MT755637">
    <property type="protein sequence ID" value="QNH82624.1"/>
    <property type="molecule type" value="Genomic_DNA"/>
</dbReference>
<feature type="domain" description="Homing endonuclease LAGLIDADG" evidence="3">
    <location>
        <begin position="31"/>
        <end position="122"/>
    </location>
</feature>
<comment type="function">
    <text evidence="1">Mitochondrial DNA endonuclease involved in intron homing.</text>
</comment>
<dbReference type="SUPFAM" id="SSF55608">
    <property type="entry name" value="Homing endonucleases"/>
    <property type="match status" value="2"/>
</dbReference>
<dbReference type="InterPro" id="IPR027434">
    <property type="entry name" value="Homing_endonucl"/>
</dbReference>
<dbReference type="GO" id="GO:0005739">
    <property type="term" value="C:mitochondrion"/>
    <property type="evidence" value="ECO:0007669"/>
    <property type="project" value="UniProtKB-ARBA"/>
</dbReference>
<keyword evidence="2" id="KW-0472">Membrane</keyword>
<gene>
    <name evidence="4" type="primary">orf412</name>
</gene>
<sequence length="412" mass="45826">MNAMSYLPIVLRLLNKPAPEPLTREQFSKWLTGFIDGEGNFQVFLDGMRLRVAFRIRLHIDDIGVLHTIKAFIGGGSVTQSGSSCLYTLSDLRLLSTVLLPLLNEYKLFTTKWFDYLDFKSAVVFLLDNNSRVSGEGYKWALALIQGMNSTRSNFDYSLMPTIVINAYWLLGFIEGEGTFGFKNLSPYFQLGQHTRSLAVLTAISAYLSALPNGFNFTVNSPSIVVANTLNKRTSVSVLSIVNVDALFDTLLFFLISMPFQTRKGVDFYLWALGLYLHKFGYFYLSSGRSLLVAIASYINTGRYSTNLDKAPAPTGIEEVLATNLPVTLTPEMSHLALAQAFSRLVTSRLIYVYDMGILVEGSPFSTHGDALVAIGKPRTGAAVKRYIDTGKLYMGRYTFHSSPNTTDDQKL</sequence>
<evidence type="ECO:0000313" key="4">
    <source>
        <dbReference type="EMBL" id="QNH82624.1"/>
    </source>
</evidence>
<dbReference type="Pfam" id="PF00961">
    <property type="entry name" value="LAGLIDADG_1"/>
    <property type="match status" value="1"/>
</dbReference>
<feature type="transmembrane region" description="Helical" evidence="2">
    <location>
        <begin position="235"/>
        <end position="256"/>
    </location>
</feature>
<dbReference type="InterPro" id="IPR051289">
    <property type="entry name" value="LAGLIDADG_Endonuclease"/>
</dbReference>
<evidence type="ECO:0000256" key="1">
    <source>
        <dbReference type="ARBA" id="ARBA00002670"/>
    </source>
</evidence>
<organism evidence="4">
    <name type="scientific">Dioszegia changbaiensis</name>
    <dbReference type="NCBI Taxonomy" id="234950"/>
    <lineage>
        <taxon>Eukaryota</taxon>
        <taxon>Fungi</taxon>
        <taxon>Dikarya</taxon>
        <taxon>Basidiomycota</taxon>
        <taxon>Agaricomycotina</taxon>
        <taxon>Tremellomycetes</taxon>
        <taxon>Tremellales</taxon>
        <taxon>Bulleribasidiaceae</taxon>
        <taxon>Dioszegia</taxon>
    </lineage>
</organism>
<evidence type="ECO:0000256" key="2">
    <source>
        <dbReference type="SAM" id="Phobius"/>
    </source>
</evidence>